<reference evidence="3" key="1">
    <citation type="journal article" date="2019" name="Int. J. Syst. Evol. Microbiol.">
        <title>The Global Catalogue of Microorganisms (GCM) 10K type strain sequencing project: providing services to taxonomists for standard genome sequencing and annotation.</title>
        <authorList>
            <consortium name="The Broad Institute Genomics Platform"/>
            <consortium name="The Broad Institute Genome Sequencing Center for Infectious Disease"/>
            <person name="Wu L."/>
            <person name="Ma J."/>
        </authorList>
    </citation>
    <scope>NUCLEOTIDE SEQUENCE [LARGE SCALE GENOMIC DNA]</scope>
    <source>
        <strain evidence="3">JCM 18325</strain>
    </source>
</reference>
<dbReference type="InterPro" id="IPR036513">
    <property type="entry name" value="STAS_dom_sf"/>
</dbReference>
<name>A0ABP9C863_9FLAO</name>
<gene>
    <name evidence="2" type="ORF">GCM10023330_09280</name>
</gene>
<dbReference type="EMBL" id="BAABJW010000001">
    <property type="protein sequence ID" value="GAA4804996.1"/>
    <property type="molecule type" value="Genomic_DNA"/>
</dbReference>
<dbReference type="InterPro" id="IPR002645">
    <property type="entry name" value="STAS_dom"/>
</dbReference>
<evidence type="ECO:0000313" key="2">
    <source>
        <dbReference type="EMBL" id="GAA4804996.1"/>
    </source>
</evidence>
<dbReference type="Gene3D" id="3.30.750.24">
    <property type="entry name" value="STAS domain"/>
    <property type="match status" value="1"/>
</dbReference>
<keyword evidence="3" id="KW-1185">Reference proteome</keyword>
<organism evidence="2 3">
    <name type="scientific">Litoribaculum gwangyangense</name>
    <dbReference type="NCBI Taxonomy" id="1130722"/>
    <lineage>
        <taxon>Bacteria</taxon>
        <taxon>Pseudomonadati</taxon>
        <taxon>Bacteroidota</taxon>
        <taxon>Flavobacteriia</taxon>
        <taxon>Flavobacteriales</taxon>
        <taxon>Flavobacteriaceae</taxon>
        <taxon>Litoribaculum</taxon>
    </lineage>
</organism>
<dbReference type="SUPFAM" id="SSF52091">
    <property type="entry name" value="SpoIIaa-like"/>
    <property type="match status" value="1"/>
</dbReference>
<evidence type="ECO:0000313" key="3">
    <source>
        <dbReference type="Proteomes" id="UP001501433"/>
    </source>
</evidence>
<sequence>MELKITNHKNFFKIVGSLNKENMDVFNNTFNDVFDRVKNLTISIEEVETMDEFGISALTHLYNLSKIGNRSMSVIGDGNRELYKHFEHHTTAA</sequence>
<feature type="domain" description="STAS" evidence="1">
    <location>
        <begin position="1"/>
        <end position="63"/>
    </location>
</feature>
<evidence type="ECO:0000259" key="1">
    <source>
        <dbReference type="PROSITE" id="PS50801"/>
    </source>
</evidence>
<comment type="caution">
    <text evidence="2">The sequence shown here is derived from an EMBL/GenBank/DDBJ whole genome shotgun (WGS) entry which is preliminary data.</text>
</comment>
<proteinExistence type="predicted"/>
<dbReference type="Proteomes" id="UP001501433">
    <property type="component" value="Unassembled WGS sequence"/>
</dbReference>
<dbReference type="PROSITE" id="PS50801">
    <property type="entry name" value="STAS"/>
    <property type="match status" value="1"/>
</dbReference>
<dbReference type="Pfam" id="PF01740">
    <property type="entry name" value="STAS"/>
    <property type="match status" value="1"/>
</dbReference>
<accession>A0ABP9C863</accession>
<dbReference type="RefSeq" id="WP_345275769.1">
    <property type="nucleotide sequence ID" value="NZ_BAABJW010000001.1"/>
</dbReference>
<protein>
    <recommendedName>
        <fullName evidence="1">STAS domain-containing protein</fullName>
    </recommendedName>
</protein>